<dbReference type="PANTHER" id="PTHR46164">
    <property type="entry name" value="ATF6, ISOFORM C"/>
    <property type="match status" value="1"/>
</dbReference>
<evidence type="ECO:0000259" key="8">
    <source>
        <dbReference type="PROSITE" id="PS50217"/>
    </source>
</evidence>
<evidence type="ECO:0000256" key="1">
    <source>
        <dbReference type="ARBA" id="ARBA00004167"/>
    </source>
</evidence>
<dbReference type="GO" id="GO:0030968">
    <property type="term" value="P:endoplasmic reticulum unfolded protein response"/>
    <property type="evidence" value="ECO:0007669"/>
    <property type="project" value="TreeGrafter"/>
</dbReference>
<organism evidence="9 10">
    <name type="scientific">Trichonephila clavata</name>
    <name type="common">Joro spider</name>
    <name type="synonym">Nephila clavata</name>
    <dbReference type="NCBI Taxonomy" id="2740835"/>
    <lineage>
        <taxon>Eukaryota</taxon>
        <taxon>Metazoa</taxon>
        <taxon>Ecdysozoa</taxon>
        <taxon>Arthropoda</taxon>
        <taxon>Chelicerata</taxon>
        <taxon>Arachnida</taxon>
        <taxon>Araneae</taxon>
        <taxon>Araneomorphae</taxon>
        <taxon>Entelegynae</taxon>
        <taxon>Araneoidea</taxon>
        <taxon>Nephilidae</taxon>
        <taxon>Trichonephila</taxon>
    </lineage>
</organism>
<name>A0A8X6F863_TRICU</name>
<dbReference type="PANTHER" id="PTHR46164:SF3">
    <property type="entry name" value="ATF6, ISOFORM C"/>
    <property type="match status" value="1"/>
</dbReference>
<dbReference type="EMBL" id="BMAO01031252">
    <property type="protein sequence ID" value="GFQ73660.1"/>
    <property type="molecule type" value="Genomic_DNA"/>
</dbReference>
<keyword evidence="6" id="KW-0539">Nucleus</keyword>
<proteinExistence type="inferred from homology"/>
<reference evidence="9" key="1">
    <citation type="submission" date="2020-07" db="EMBL/GenBank/DDBJ databases">
        <title>Multicomponent nature underlies the extraordinary mechanical properties of spider dragline silk.</title>
        <authorList>
            <person name="Kono N."/>
            <person name="Nakamura H."/>
            <person name="Mori M."/>
            <person name="Yoshida Y."/>
            <person name="Ohtoshi R."/>
            <person name="Malay A.D."/>
            <person name="Moran D.A.P."/>
            <person name="Tomita M."/>
            <person name="Numata K."/>
            <person name="Arakawa K."/>
        </authorList>
    </citation>
    <scope>NUCLEOTIDE SEQUENCE</scope>
</reference>
<comment type="caution">
    <text evidence="9">The sequence shown here is derived from an EMBL/GenBank/DDBJ whole genome shotgun (WGS) entry which is preliminary data.</text>
</comment>
<evidence type="ECO:0000256" key="2">
    <source>
        <dbReference type="ARBA" id="ARBA00009050"/>
    </source>
</evidence>
<keyword evidence="3" id="KW-0805">Transcription regulation</keyword>
<dbReference type="AlphaFoldDB" id="A0A8X6F863"/>
<dbReference type="Proteomes" id="UP000887116">
    <property type="component" value="Unassembled WGS sequence"/>
</dbReference>
<gene>
    <name evidence="9" type="primary">Atf6</name>
    <name evidence="9" type="ORF">TNCT_737832</name>
</gene>
<feature type="region of interest" description="Disordered" evidence="7">
    <location>
        <begin position="605"/>
        <end position="625"/>
    </location>
</feature>
<dbReference type="Gene3D" id="1.20.5.170">
    <property type="match status" value="1"/>
</dbReference>
<feature type="region of interest" description="Disordered" evidence="7">
    <location>
        <begin position="230"/>
        <end position="269"/>
    </location>
</feature>
<dbReference type="InterPro" id="IPR051882">
    <property type="entry name" value="ATF_bZIP_TF"/>
</dbReference>
<feature type="region of interest" description="Disordered" evidence="7">
    <location>
        <begin position="460"/>
        <end position="479"/>
    </location>
</feature>
<evidence type="ECO:0000256" key="3">
    <source>
        <dbReference type="ARBA" id="ARBA00023015"/>
    </source>
</evidence>
<dbReference type="GO" id="GO:0005634">
    <property type="term" value="C:nucleus"/>
    <property type="evidence" value="ECO:0007669"/>
    <property type="project" value="TreeGrafter"/>
</dbReference>
<protein>
    <submittedName>
        <fullName evidence="9">Cyclic AMP-dependent transcription factor ATF-6 alpha</fullName>
    </submittedName>
</protein>
<dbReference type="Pfam" id="PF00170">
    <property type="entry name" value="bZIP_1"/>
    <property type="match status" value="1"/>
</dbReference>
<dbReference type="InterPro" id="IPR004827">
    <property type="entry name" value="bZIP"/>
</dbReference>
<feature type="compositionally biased region" description="Polar residues" evidence="7">
    <location>
        <begin position="230"/>
        <end position="252"/>
    </location>
</feature>
<comment type="subcellular location">
    <subcellularLocation>
        <location evidence="1">Membrane</location>
        <topology evidence="1">Single-pass membrane protein</topology>
    </subcellularLocation>
</comment>
<dbReference type="InterPro" id="IPR046347">
    <property type="entry name" value="bZIP_sf"/>
</dbReference>
<dbReference type="SUPFAM" id="SSF57959">
    <property type="entry name" value="Leucine zipper domain"/>
    <property type="match status" value="1"/>
</dbReference>
<dbReference type="OrthoDB" id="644067at2759"/>
<dbReference type="GO" id="GO:0000981">
    <property type="term" value="F:DNA-binding transcription factor activity, RNA polymerase II-specific"/>
    <property type="evidence" value="ECO:0007669"/>
    <property type="project" value="TreeGrafter"/>
</dbReference>
<comment type="similarity">
    <text evidence="2">Belongs to the bZIP family. ATF subfamily.</text>
</comment>
<dbReference type="PROSITE" id="PS50217">
    <property type="entry name" value="BZIP"/>
    <property type="match status" value="1"/>
</dbReference>
<evidence type="ECO:0000256" key="7">
    <source>
        <dbReference type="SAM" id="MobiDB-lite"/>
    </source>
</evidence>
<evidence type="ECO:0000313" key="10">
    <source>
        <dbReference type="Proteomes" id="UP000887116"/>
    </source>
</evidence>
<dbReference type="GO" id="GO:0016020">
    <property type="term" value="C:membrane"/>
    <property type="evidence" value="ECO:0007669"/>
    <property type="project" value="UniProtKB-SubCell"/>
</dbReference>
<keyword evidence="10" id="KW-1185">Reference proteome</keyword>
<evidence type="ECO:0000256" key="5">
    <source>
        <dbReference type="ARBA" id="ARBA00023163"/>
    </source>
</evidence>
<feature type="compositionally biased region" description="Basic residues" evidence="7">
    <location>
        <begin position="605"/>
        <end position="618"/>
    </location>
</feature>
<evidence type="ECO:0000256" key="6">
    <source>
        <dbReference type="ARBA" id="ARBA00023242"/>
    </source>
</evidence>
<dbReference type="GO" id="GO:0000978">
    <property type="term" value="F:RNA polymerase II cis-regulatory region sequence-specific DNA binding"/>
    <property type="evidence" value="ECO:0007669"/>
    <property type="project" value="TreeGrafter"/>
</dbReference>
<accession>A0A8X6F863</accession>
<sequence>MTSHTDSGFNVLDDQNFDFNLLTDQDFQFETPDFLDLPLEEQNILENFSNELQQCHNYVQSENQSAQLNGDSSSLDFVRNEILNSVLDDFLKESCKNNSISNELSSTYSMTTSENDVSVIHIPEENSNCPINGVLSETPPQTPPDFIEQVPNSSPIIPSNPIVVSLAVPNVTYVFPPPISAQPVITPPKICKKIQPRLNGSNPETQITQNVSSIHTNIVKDHDYSSEPSVTLLSGISQTEESRSNASVQNGLLTKPKRKRTRLPQNPEDRFRLVEERREQKKAKNREYALLSRLRKLEYVMKIEEELNQVAAENTTLKEENCRLKHKIIDLENEILKLKAAFTSKPMKKTVCLMVAVFMLTFNFASFGSIFERNKPVKVNTEDHRVGRILLWNEENTSREVNSSTPMQHDSYIKEDDAPYIVSWDNSYNTSSCLQFINKSESLRLENDLLGWVHRVERKQKQKESKMKKNDVNMKSTIPPLPKLQQLGSRYKNEINKDIWAKRKNRNEILIYQTPRKDYEDFFDAIHRRDDSFYFISFSGDHLLLPAIAHNQTLRPRMSFVMPAMILDDSMDDADDHISMMQIDCEVMDTKLVHIKESVIPPHLRQKHNISSKTHSKNYSKYSVNRNSKQINGTVKLSNKSSENG</sequence>
<evidence type="ECO:0000313" key="9">
    <source>
        <dbReference type="EMBL" id="GFQ73660.1"/>
    </source>
</evidence>
<keyword evidence="4" id="KW-0238">DNA-binding</keyword>
<feature type="compositionally biased region" description="Basic and acidic residues" evidence="7">
    <location>
        <begin position="462"/>
        <end position="472"/>
    </location>
</feature>
<dbReference type="SMART" id="SM00338">
    <property type="entry name" value="BRLZ"/>
    <property type="match status" value="1"/>
</dbReference>
<feature type="domain" description="BZIP" evidence="8">
    <location>
        <begin position="275"/>
        <end position="338"/>
    </location>
</feature>
<evidence type="ECO:0000256" key="4">
    <source>
        <dbReference type="ARBA" id="ARBA00023125"/>
    </source>
</evidence>
<keyword evidence="5" id="KW-0804">Transcription</keyword>